<feature type="signal peptide" evidence="12">
    <location>
        <begin position="1"/>
        <end position="18"/>
    </location>
</feature>
<proteinExistence type="predicted"/>
<dbReference type="GO" id="GO:0042101">
    <property type="term" value="C:T cell receptor complex"/>
    <property type="evidence" value="ECO:0007669"/>
    <property type="project" value="UniProtKB-KW"/>
</dbReference>
<dbReference type="KEGG" id="mpuf:101693047"/>
<sequence length="372" mass="43142">MPLLEAVIFSCLWAFGLGQVKLEQPEISISRERYKSAHILCKVSSKDFTNEVIHWYRQKPHQEIEHLTYILTSYTQVSLGGKKTKLEATKNAITSTSTLKVNFLEQEDEAMYYCACWDWIHSIRFAKKSYTRTIFRCYEAYIQGFPRKLRRSNFQYKVSSCWSCHEAQEKADVFVEPLTNVVTVWVKRFAQGTKLIVTSPDRNLDAAIFPKPTIFFPSIAERRLHKSGTYLCLLEDFFPDVIKIDWKEKDKTILTSQQGDTMKTKDTYMKFSWLTVTEASMDKEHKCIIEHEMNKGKAVQEILFSSHIKELSAITSRKSSLKDETDTLQVQLMNISAYYTYLLLLFKNLIYFAIILFYLLGISALCGNGKSS</sequence>
<evidence type="ECO:0000256" key="10">
    <source>
        <dbReference type="ARBA" id="ARBA00043266"/>
    </source>
</evidence>
<dbReference type="FunFam" id="2.60.40.10:FF:001083">
    <property type="entry name" value="T cell receptor gamma constant 2"/>
    <property type="match status" value="1"/>
</dbReference>
<dbReference type="RefSeq" id="XP_012914476.1">
    <property type="nucleotide sequence ID" value="XM_013059022.2"/>
</dbReference>
<reference evidence="15" key="1">
    <citation type="submission" date="2025-08" db="UniProtKB">
        <authorList>
            <consortium name="RefSeq"/>
        </authorList>
    </citation>
    <scope>IDENTIFICATION</scope>
    <source>
        <tissue evidence="15">Brain</tissue>
    </source>
</reference>
<organism evidence="14 15">
    <name type="scientific">Mustela putorius furo</name>
    <name type="common">European domestic ferret</name>
    <name type="synonym">Mustela furo</name>
    <dbReference type="NCBI Taxonomy" id="9669"/>
    <lineage>
        <taxon>Eukaryota</taxon>
        <taxon>Metazoa</taxon>
        <taxon>Chordata</taxon>
        <taxon>Craniata</taxon>
        <taxon>Vertebrata</taxon>
        <taxon>Euteleostomi</taxon>
        <taxon>Mammalia</taxon>
        <taxon>Eutheria</taxon>
        <taxon>Laurasiatheria</taxon>
        <taxon>Carnivora</taxon>
        <taxon>Caniformia</taxon>
        <taxon>Musteloidea</taxon>
        <taxon>Mustelidae</taxon>
        <taxon>Mustelinae</taxon>
        <taxon>Mustela</taxon>
    </lineage>
</organism>
<keyword evidence="14" id="KW-1185">Reference proteome</keyword>
<dbReference type="Pfam" id="PF07654">
    <property type="entry name" value="C1-set"/>
    <property type="match status" value="1"/>
</dbReference>
<dbReference type="PANTHER" id="PTHR19256">
    <property type="entry name" value="T-CELL RECEPTOR GAMMA CHAIN"/>
    <property type="match status" value="1"/>
</dbReference>
<name>A0A8U0NUU5_MUSPF</name>
<keyword evidence="8" id="KW-0675">Receptor</keyword>
<dbReference type="Proteomes" id="UP000000715">
    <property type="component" value="Unplaced"/>
</dbReference>
<accession>A0A8U0NUU5</accession>
<feature type="domain" description="Ig-like" evidence="13">
    <location>
        <begin position="210"/>
        <end position="305"/>
    </location>
</feature>
<dbReference type="GO" id="GO:0002250">
    <property type="term" value="P:adaptive immune response"/>
    <property type="evidence" value="ECO:0007669"/>
    <property type="project" value="UniProtKB-KW"/>
</dbReference>
<dbReference type="PROSITE" id="PS50835">
    <property type="entry name" value="IG_LIKE"/>
    <property type="match status" value="2"/>
</dbReference>
<keyword evidence="10" id="KW-1279">T cell receptor</keyword>
<dbReference type="InterPro" id="IPR013783">
    <property type="entry name" value="Ig-like_fold"/>
</dbReference>
<gene>
    <name evidence="15" type="primary">LOC101693047</name>
</gene>
<protein>
    <submittedName>
        <fullName evidence="15">Uncharacterized protein LOC101693047</fullName>
    </submittedName>
</protein>
<dbReference type="InterPro" id="IPR003597">
    <property type="entry name" value="Ig_C1-set"/>
</dbReference>
<evidence type="ECO:0000256" key="9">
    <source>
        <dbReference type="ARBA" id="ARBA00023319"/>
    </source>
</evidence>
<keyword evidence="3 12" id="KW-0732">Signal</keyword>
<evidence type="ECO:0000256" key="8">
    <source>
        <dbReference type="ARBA" id="ARBA00023170"/>
    </source>
</evidence>
<evidence type="ECO:0000256" key="3">
    <source>
        <dbReference type="ARBA" id="ARBA00022729"/>
    </source>
</evidence>
<dbReference type="InterPro" id="IPR007110">
    <property type="entry name" value="Ig-like_dom"/>
</dbReference>
<evidence type="ECO:0000259" key="13">
    <source>
        <dbReference type="PROSITE" id="PS50835"/>
    </source>
</evidence>
<dbReference type="InterPro" id="IPR036179">
    <property type="entry name" value="Ig-like_dom_sf"/>
</dbReference>
<keyword evidence="9" id="KW-0393">Immunoglobulin domain</keyword>
<evidence type="ECO:0000256" key="1">
    <source>
        <dbReference type="ARBA" id="ARBA00004370"/>
    </source>
</evidence>
<dbReference type="GeneID" id="101693047"/>
<comment type="subcellular location">
    <subcellularLocation>
        <location evidence="1">Membrane</location>
    </subcellularLocation>
</comment>
<feature type="transmembrane region" description="Helical" evidence="11">
    <location>
        <begin position="338"/>
        <end position="360"/>
    </location>
</feature>
<dbReference type="AlphaFoldDB" id="A0A8U0NUU5"/>
<evidence type="ECO:0000256" key="2">
    <source>
        <dbReference type="ARBA" id="ARBA00022692"/>
    </source>
</evidence>
<evidence type="ECO:0000313" key="14">
    <source>
        <dbReference type="Proteomes" id="UP000000715"/>
    </source>
</evidence>
<evidence type="ECO:0000313" key="15">
    <source>
        <dbReference type="RefSeq" id="XP_012914476.1"/>
    </source>
</evidence>
<feature type="domain" description="Ig-like" evidence="13">
    <location>
        <begin position="25"/>
        <end position="114"/>
    </location>
</feature>
<evidence type="ECO:0000256" key="6">
    <source>
        <dbReference type="ARBA" id="ARBA00023130"/>
    </source>
</evidence>
<keyword evidence="7 11" id="KW-0472">Membrane</keyword>
<dbReference type="SMART" id="SM00406">
    <property type="entry name" value="IGv"/>
    <property type="match status" value="1"/>
</dbReference>
<keyword evidence="6" id="KW-1064">Adaptive immunity</keyword>
<feature type="chain" id="PRO_5035793058" evidence="12">
    <location>
        <begin position="19"/>
        <end position="372"/>
    </location>
</feature>
<dbReference type="SUPFAM" id="SSF48726">
    <property type="entry name" value="Immunoglobulin"/>
    <property type="match status" value="2"/>
</dbReference>
<evidence type="ECO:0000256" key="11">
    <source>
        <dbReference type="SAM" id="Phobius"/>
    </source>
</evidence>
<keyword evidence="2 11" id="KW-0812">Transmembrane</keyword>
<dbReference type="SMART" id="SM00407">
    <property type="entry name" value="IGc1"/>
    <property type="match status" value="1"/>
</dbReference>
<evidence type="ECO:0000256" key="12">
    <source>
        <dbReference type="SAM" id="SignalP"/>
    </source>
</evidence>
<dbReference type="OrthoDB" id="8924181at2759"/>
<dbReference type="Pfam" id="PF07686">
    <property type="entry name" value="V-set"/>
    <property type="match status" value="1"/>
</dbReference>
<keyword evidence="5 11" id="KW-1133">Transmembrane helix</keyword>
<dbReference type="FunFam" id="2.60.40.10:FF:001649">
    <property type="entry name" value="T cell receptor gamma, variable 3"/>
    <property type="match status" value="1"/>
</dbReference>
<dbReference type="PANTHER" id="PTHR19256:SF64">
    <property type="entry name" value="TCR GAMMA ALTERNATE READING FRAME PROTEIN"/>
    <property type="match status" value="1"/>
</dbReference>
<dbReference type="InterPro" id="IPR051117">
    <property type="entry name" value="TRG_var/const_region"/>
</dbReference>
<evidence type="ECO:0000256" key="7">
    <source>
        <dbReference type="ARBA" id="ARBA00023136"/>
    </source>
</evidence>
<dbReference type="InterPro" id="IPR013106">
    <property type="entry name" value="Ig_V-set"/>
</dbReference>
<evidence type="ECO:0000256" key="4">
    <source>
        <dbReference type="ARBA" id="ARBA00022859"/>
    </source>
</evidence>
<evidence type="ECO:0000256" key="5">
    <source>
        <dbReference type="ARBA" id="ARBA00022989"/>
    </source>
</evidence>
<dbReference type="Gene3D" id="2.60.40.10">
    <property type="entry name" value="Immunoglobulins"/>
    <property type="match status" value="2"/>
</dbReference>
<keyword evidence="4" id="KW-0391">Immunity</keyword>